<organism evidence="1 2">
    <name type="scientific">Paracoccus angustae</name>
    <dbReference type="NCBI Taxonomy" id="1671480"/>
    <lineage>
        <taxon>Bacteria</taxon>
        <taxon>Pseudomonadati</taxon>
        <taxon>Pseudomonadota</taxon>
        <taxon>Alphaproteobacteria</taxon>
        <taxon>Rhodobacterales</taxon>
        <taxon>Paracoccaceae</taxon>
        <taxon>Paracoccus</taxon>
    </lineage>
</organism>
<accession>A0ABV7U8I8</accession>
<sequence>MTIAKLPQSRDVTWAKGNGDHSMTRLLAPLLLCCIFLLPVPAQAGENLDDMSSDQIAQQAEALHPSALYVLAARLLAEAKGREAANWMYAGQIRYRFLLAAPGATSPNDRILFSALTEQVGRPVNEYIAGDPDEWIAAMEWALAWDEAHANGVTSKTAHAAELAQIRQGLTDLIANVDSRREELRRHRIDNGLENR</sequence>
<comment type="caution">
    <text evidence="1">The sequence shown here is derived from an EMBL/GenBank/DDBJ whole genome shotgun (WGS) entry which is preliminary data.</text>
</comment>
<dbReference type="RefSeq" id="WP_377763518.1">
    <property type="nucleotide sequence ID" value="NZ_JBHRXY010000024.1"/>
</dbReference>
<dbReference type="Proteomes" id="UP001595539">
    <property type="component" value="Unassembled WGS sequence"/>
</dbReference>
<proteinExistence type="predicted"/>
<keyword evidence="2" id="KW-1185">Reference proteome</keyword>
<evidence type="ECO:0000313" key="2">
    <source>
        <dbReference type="Proteomes" id="UP001595539"/>
    </source>
</evidence>
<protein>
    <submittedName>
        <fullName evidence="1">Uncharacterized protein</fullName>
    </submittedName>
</protein>
<dbReference type="EMBL" id="JBHRXY010000024">
    <property type="protein sequence ID" value="MFC3631295.1"/>
    <property type="molecule type" value="Genomic_DNA"/>
</dbReference>
<gene>
    <name evidence="1" type="ORF">ACFOM8_17805</name>
</gene>
<name>A0ABV7U8I8_9RHOB</name>
<reference evidence="2" key="1">
    <citation type="journal article" date="2019" name="Int. J. Syst. Evol. Microbiol.">
        <title>The Global Catalogue of Microorganisms (GCM) 10K type strain sequencing project: providing services to taxonomists for standard genome sequencing and annotation.</title>
        <authorList>
            <consortium name="The Broad Institute Genomics Platform"/>
            <consortium name="The Broad Institute Genome Sequencing Center for Infectious Disease"/>
            <person name="Wu L."/>
            <person name="Ma J."/>
        </authorList>
    </citation>
    <scope>NUCLEOTIDE SEQUENCE [LARGE SCALE GENOMIC DNA]</scope>
    <source>
        <strain evidence="2">KCTC 42473</strain>
    </source>
</reference>
<evidence type="ECO:0000313" key="1">
    <source>
        <dbReference type="EMBL" id="MFC3631295.1"/>
    </source>
</evidence>